<organism evidence="8 9">
    <name type="scientific">Pseudopedobacter saltans</name>
    <dbReference type="NCBI Taxonomy" id="151895"/>
    <lineage>
        <taxon>Bacteria</taxon>
        <taxon>Pseudomonadati</taxon>
        <taxon>Bacteroidota</taxon>
        <taxon>Sphingobacteriia</taxon>
        <taxon>Sphingobacteriales</taxon>
        <taxon>Sphingobacteriaceae</taxon>
        <taxon>Pseudopedobacter</taxon>
    </lineage>
</organism>
<dbReference type="GO" id="GO:0006352">
    <property type="term" value="P:DNA-templated transcription initiation"/>
    <property type="evidence" value="ECO:0007669"/>
    <property type="project" value="InterPro"/>
</dbReference>
<protein>
    <submittedName>
        <fullName evidence="8">RNA polymerase sigma factor</fullName>
    </submittedName>
</protein>
<dbReference type="GO" id="GO:0016987">
    <property type="term" value="F:sigma factor activity"/>
    <property type="evidence" value="ECO:0007669"/>
    <property type="project" value="UniProtKB-KW"/>
</dbReference>
<dbReference type="InterPro" id="IPR039425">
    <property type="entry name" value="RNA_pol_sigma-70-like"/>
</dbReference>
<comment type="similarity">
    <text evidence="1">Belongs to the sigma-70 factor family. ECF subfamily.</text>
</comment>
<comment type="caution">
    <text evidence="8">The sequence shown here is derived from an EMBL/GenBank/DDBJ whole genome shotgun (WGS) entry which is preliminary data.</text>
</comment>
<dbReference type="SUPFAM" id="SSF88946">
    <property type="entry name" value="Sigma2 domain of RNA polymerase sigma factors"/>
    <property type="match status" value="1"/>
</dbReference>
<dbReference type="InterPro" id="IPR013324">
    <property type="entry name" value="RNA_pol_sigma_r3/r4-like"/>
</dbReference>
<dbReference type="PANTHER" id="PTHR43133:SF8">
    <property type="entry name" value="RNA POLYMERASE SIGMA FACTOR HI_1459-RELATED"/>
    <property type="match status" value="1"/>
</dbReference>
<keyword evidence="4" id="KW-0238">DNA-binding</keyword>
<dbReference type="InterPro" id="IPR007627">
    <property type="entry name" value="RNA_pol_sigma70_r2"/>
</dbReference>
<evidence type="ECO:0000259" key="6">
    <source>
        <dbReference type="Pfam" id="PF04542"/>
    </source>
</evidence>
<accession>A0A2W5H0S4</accession>
<dbReference type="Gene3D" id="1.10.10.10">
    <property type="entry name" value="Winged helix-like DNA-binding domain superfamily/Winged helix DNA-binding domain"/>
    <property type="match status" value="1"/>
</dbReference>
<feature type="domain" description="RNA polymerase sigma-70 region 2" evidence="6">
    <location>
        <begin position="10"/>
        <end position="75"/>
    </location>
</feature>
<keyword evidence="3" id="KW-0731">Sigma factor</keyword>
<evidence type="ECO:0000256" key="5">
    <source>
        <dbReference type="ARBA" id="ARBA00023163"/>
    </source>
</evidence>
<gene>
    <name evidence="8" type="ORF">DI598_08215</name>
</gene>
<evidence type="ECO:0000313" key="9">
    <source>
        <dbReference type="Proteomes" id="UP000249645"/>
    </source>
</evidence>
<dbReference type="InterPro" id="IPR013325">
    <property type="entry name" value="RNA_pol_sigma_r2"/>
</dbReference>
<evidence type="ECO:0000256" key="2">
    <source>
        <dbReference type="ARBA" id="ARBA00023015"/>
    </source>
</evidence>
<dbReference type="CDD" id="cd06171">
    <property type="entry name" value="Sigma70_r4"/>
    <property type="match status" value="1"/>
</dbReference>
<keyword evidence="2" id="KW-0805">Transcription regulation</keyword>
<dbReference type="GO" id="GO:0003677">
    <property type="term" value="F:DNA binding"/>
    <property type="evidence" value="ECO:0007669"/>
    <property type="project" value="UniProtKB-KW"/>
</dbReference>
<dbReference type="InterPro" id="IPR014284">
    <property type="entry name" value="RNA_pol_sigma-70_dom"/>
</dbReference>
<dbReference type="Gene3D" id="1.10.1740.10">
    <property type="match status" value="1"/>
</dbReference>
<dbReference type="EMBL" id="QFOI01000118">
    <property type="protein sequence ID" value="PZP49292.1"/>
    <property type="molecule type" value="Genomic_DNA"/>
</dbReference>
<feature type="domain" description="RNA polymerase sigma factor 70 region 4 type 2" evidence="7">
    <location>
        <begin position="100"/>
        <end position="150"/>
    </location>
</feature>
<evidence type="ECO:0000259" key="7">
    <source>
        <dbReference type="Pfam" id="PF08281"/>
    </source>
</evidence>
<dbReference type="NCBIfam" id="TIGR02937">
    <property type="entry name" value="sigma70-ECF"/>
    <property type="match status" value="1"/>
</dbReference>
<name>A0A2W5H0S4_9SPHI</name>
<keyword evidence="5" id="KW-0804">Transcription</keyword>
<dbReference type="PANTHER" id="PTHR43133">
    <property type="entry name" value="RNA POLYMERASE ECF-TYPE SIGMA FACTO"/>
    <property type="match status" value="1"/>
</dbReference>
<dbReference type="Proteomes" id="UP000249645">
    <property type="component" value="Unassembled WGS sequence"/>
</dbReference>
<reference evidence="8 9" key="1">
    <citation type="submission" date="2017-11" db="EMBL/GenBank/DDBJ databases">
        <title>Infants hospitalized years apart are colonized by the same room-sourced microbial strains.</title>
        <authorList>
            <person name="Brooks B."/>
            <person name="Olm M.R."/>
            <person name="Firek B.A."/>
            <person name="Baker R."/>
            <person name="Thomas B.C."/>
            <person name="Morowitz M.J."/>
            <person name="Banfield J.F."/>
        </authorList>
    </citation>
    <scope>NUCLEOTIDE SEQUENCE [LARGE SCALE GENOMIC DNA]</scope>
    <source>
        <strain evidence="8">S2_009_000_R2_76</strain>
    </source>
</reference>
<dbReference type="SUPFAM" id="SSF88659">
    <property type="entry name" value="Sigma3 and sigma4 domains of RNA polymerase sigma factors"/>
    <property type="match status" value="1"/>
</dbReference>
<dbReference type="InterPro" id="IPR013249">
    <property type="entry name" value="RNA_pol_sigma70_r4_t2"/>
</dbReference>
<proteinExistence type="inferred from homology"/>
<dbReference type="Pfam" id="PF08281">
    <property type="entry name" value="Sigma70_r4_2"/>
    <property type="match status" value="1"/>
</dbReference>
<evidence type="ECO:0000256" key="1">
    <source>
        <dbReference type="ARBA" id="ARBA00010641"/>
    </source>
</evidence>
<dbReference type="InterPro" id="IPR036388">
    <property type="entry name" value="WH-like_DNA-bd_sf"/>
</dbReference>
<dbReference type="Pfam" id="PF04542">
    <property type="entry name" value="Sigma70_r2"/>
    <property type="match status" value="1"/>
</dbReference>
<evidence type="ECO:0000256" key="4">
    <source>
        <dbReference type="ARBA" id="ARBA00023125"/>
    </source>
</evidence>
<evidence type="ECO:0000313" key="8">
    <source>
        <dbReference type="EMBL" id="PZP49292.1"/>
    </source>
</evidence>
<dbReference type="AlphaFoldDB" id="A0A2W5H0S4"/>
<evidence type="ECO:0000256" key="3">
    <source>
        <dbReference type="ARBA" id="ARBA00023082"/>
    </source>
</evidence>
<sequence length="161" mass="19182">MTEKDYNNCVHQYADNIFRFLVKNLRQEDNARDIVQSSFEKLWINKSQVEPGKAKSYLFTVAYNLMIDHIRRSKKIDLQDEFGKDERIVYQKDLQLKKVLDLALQRLPDLQRSLILLKDYEGYSYEEIGKITSLNASQVKVYLHRARLAMRNYLVDIQYIL</sequence>